<protein>
    <submittedName>
        <fullName evidence="1">Uncharacterized protein</fullName>
    </submittedName>
</protein>
<accession>A0ABN7M511</accession>
<organism evidence="1 2">
    <name type="scientific">Nitrospira defluvii</name>
    <dbReference type="NCBI Taxonomy" id="330214"/>
    <lineage>
        <taxon>Bacteria</taxon>
        <taxon>Pseudomonadati</taxon>
        <taxon>Nitrospirota</taxon>
        <taxon>Nitrospiria</taxon>
        <taxon>Nitrospirales</taxon>
        <taxon>Nitrospiraceae</taxon>
        <taxon>Nitrospira</taxon>
    </lineage>
</organism>
<dbReference type="Proteomes" id="UP000675880">
    <property type="component" value="Unassembled WGS sequence"/>
</dbReference>
<comment type="caution">
    <text evidence="1">The sequence shown here is derived from an EMBL/GenBank/DDBJ whole genome shotgun (WGS) entry which is preliminary data.</text>
</comment>
<evidence type="ECO:0000313" key="1">
    <source>
        <dbReference type="EMBL" id="CAE6784227.1"/>
    </source>
</evidence>
<gene>
    <name evidence="1" type="ORF">NSPZN2_50027</name>
</gene>
<sequence length="33" mass="3744">MKPKQAVVVQPLELPVIKDVERSDLTSEHGRFP</sequence>
<reference evidence="1 2" key="1">
    <citation type="submission" date="2021-02" db="EMBL/GenBank/DDBJ databases">
        <authorList>
            <person name="Han P."/>
        </authorList>
    </citation>
    <scope>NUCLEOTIDE SEQUENCE [LARGE SCALE GENOMIC DNA]</scope>
    <source>
        <strain evidence="1">Candidatus Nitrospira sp. ZN2</strain>
    </source>
</reference>
<keyword evidence="2" id="KW-1185">Reference proteome</keyword>
<name>A0ABN7M511_9BACT</name>
<evidence type="ECO:0000313" key="2">
    <source>
        <dbReference type="Proteomes" id="UP000675880"/>
    </source>
</evidence>
<proteinExistence type="predicted"/>
<dbReference type="EMBL" id="CAJNBJ010000018">
    <property type="protein sequence ID" value="CAE6784227.1"/>
    <property type="molecule type" value="Genomic_DNA"/>
</dbReference>